<keyword evidence="2" id="KW-1185">Reference proteome</keyword>
<dbReference type="Proteomes" id="UP001596091">
    <property type="component" value="Unassembled WGS sequence"/>
</dbReference>
<evidence type="ECO:0000313" key="2">
    <source>
        <dbReference type="Proteomes" id="UP001596091"/>
    </source>
</evidence>
<evidence type="ECO:0000313" key="1">
    <source>
        <dbReference type="EMBL" id="MFC5862253.1"/>
    </source>
</evidence>
<organism evidence="1 2">
    <name type="scientific">Acidicapsa dinghuensis</name>
    <dbReference type="NCBI Taxonomy" id="2218256"/>
    <lineage>
        <taxon>Bacteria</taxon>
        <taxon>Pseudomonadati</taxon>
        <taxon>Acidobacteriota</taxon>
        <taxon>Terriglobia</taxon>
        <taxon>Terriglobales</taxon>
        <taxon>Acidobacteriaceae</taxon>
        <taxon>Acidicapsa</taxon>
    </lineage>
</organism>
<dbReference type="Gene3D" id="1.25.10.10">
    <property type="entry name" value="Leucine-rich Repeat Variant"/>
    <property type="match status" value="1"/>
</dbReference>
<accession>A0ABW1EFW0</accession>
<gene>
    <name evidence="1" type="ORF">ACFPT7_08105</name>
</gene>
<dbReference type="RefSeq" id="WP_263338623.1">
    <property type="nucleotide sequence ID" value="NZ_JAGSYH010000004.1"/>
</dbReference>
<comment type="caution">
    <text evidence="1">The sequence shown here is derived from an EMBL/GenBank/DDBJ whole genome shotgun (WGS) entry which is preliminary data.</text>
</comment>
<sequence length="320" mass="35209">MTAPLSQMSEEQIENLVESLGSLQDGDLAVDMLVRCGTKAIPALSAFLLKRPPRTIALPRCRAVRALGELGASATLIAYFKQYTRPIDSAVLFAEDGVRSEAARQLSRYPSTDTFRVLLEAAWDRATGGLVVALGEFHRPEAVPLLFEVLEDDLCREDAMQSLRKLPEAVRQFGILSVRGLTGVTLDGPGAVRRRRATVQLLSEVGVAPSDWPDLRGYLLVDDAATVVAVAKIGFVETGEADWPAIIRTLFKIADHVNSLEEEEIEELLDKHSGPSHWVAMEIAKERQNRGENPHWLSPFWRLLNHALGGALNTRSPSRS</sequence>
<dbReference type="InterPro" id="IPR011989">
    <property type="entry name" value="ARM-like"/>
</dbReference>
<name>A0ABW1EFW0_9BACT</name>
<proteinExistence type="predicted"/>
<reference evidence="2" key="1">
    <citation type="journal article" date="2019" name="Int. J. Syst. Evol. Microbiol.">
        <title>The Global Catalogue of Microorganisms (GCM) 10K type strain sequencing project: providing services to taxonomists for standard genome sequencing and annotation.</title>
        <authorList>
            <consortium name="The Broad Institute Genomics Platform"/>
            <consortium name="The Broad Institute Genome Sequencing Center for Infectious Disease"/>
            <person name="Wu L."/>
            <person name="Ma J."/>
        </authorList>
    </citation>
    <scope>NUCLEOTIDE SEQUENCE [LARGE SCALE GENOMIC DNA]</scope>
    <source>
        <strain evidence="2">JCM 4087</strain>
    </source>
</reference>
<dbReference type="EMBL" id="JBHSPH010000002">
    <property type="protein sequence ID" value="MFC5862253.1"/>
    <property type="molecule type" value="Genomic_DNA"/>
</dbReference>
<protein>
    <submittedName>
        <fullName evidence="1">HEAT repeat domain-containing protein</fullName>
    </submittedName>
</protein>